<sequence>MSAWSFTRHARCYSWRVLGIYLNGYSPASCGYLGIFMHLQSRHWMSSTPLYPSHSFDANGQEQKTRSNMGILLVTMIFYLPLSIPFVTRVS</sequence>
<name>A0ACB8A8D4_9AGAM</name>
<keyword evidence="2" id="KW-1185">Reference proteome</keyword>
<proteinExistence type="predicted"/>
<protein>
    <submittedName>
        <fullName evidence="1">Uncharacterized protein</fullName>
    </submittedName>
</protein>
<gene>
    <name evidence="1" type="ORF">BJ138DRAFT_1155506</name>
</gene>
<accession>A0ACB8A8D4</accession>
<dbReference type="EMBL" id="MU267766">
    <property type="protein sequence ID" value="KAH7909319.1"/>
    <property type="molecule type" value="Genomic_DNA"/>
</dbReference>
<evidence type="ECO:0000313" key="1">
    <source>
        <dbReference type="EMBL" id="KAH7909319.1"/>
    </source>
</evidence>
<comment type="caution">
    <text evidence="1">The sequence shown here is derived from an EMBL/GenBank/DDBJ whole genome shotgun (WGS) entry which is preliminary data.</text>
</comment>
<evidence type="ECO:0000313" key="2">
    <source>
        <dbReference type="Proteomes" id="UP000790377"/>
    </source>
</evidence>
<organism evidence="1 2">
    <name type="scientific">Hygrophoropsis aurantiaca</name>
    <dbReference type="NCBI Taxonomy" id="72124"/>
    <lineage>
        <taxon>Eukaryota</taxon>
        <taxon>Fungi</taxon>
        <taxon>Dikarya</taxon>
        <taxon>Basidiomycota</taxon>
        <taxon>Agaricomycotina</taxon>
        <taxon>Agaricomycetes</taxon>
        <taxon>Agaricomycetidae</taxon>
        <taxon>Boletales</taxon>
        <taxon>Coniophorineae</taxon>
        <taxon>Hygrophoropsidaceae</taxon>
        <taxon>Hygrophoropsis</taxon>
    </lineage>
</organism>
<dbReference type="Proteomes" id="UP000790377">
    <property type="component" value="Unassembled WGS sequence"/>
</dbReference>
<reference evidence="1" key="1">
    <citation type="journal article" date="2021" name="New Phytol.">
        <title>Evolutionary innovations through gain and loss of genes in the ectomycorrhizal Boletales.</title>
        <authorList>
            <person name="Wu G."/>
            <person name="Miyauchi S."/>
            <person name="Morin E."/>
            <person name="Kuo A."/>
            <person name="Drula E."/>
            <person name="Varga T."/>
            <person name="Kohler A."/>
            <person name="Feng B."/>
            <person name="Cao Y."/>
            <person name="Lipzen A."/>
            <person name="Daum C."/>
            <person name="Hundley H."/>
            <person name="Pangilinan J."/>
            <person name="Johnson J."/>
            <person name="Barry K."/>
            <person name="LaButti K."/>
            <person name="Ng V."/>
            <person name="Ahrendt S."/>
            <person name="Min B."/>
            <person name="Choi I.G."/>
            <person name="Park H."/>
            <person name="Plett J.M."/>
            <person name="Magnuson J."/>
            <person name="Spatafora J.W."/>
            <person name="Nagy L.G."/>
            <person name="Henrissat B."/>
            <person name="Grigoriev I.V."/>
            <person name="Yang Z.L."/>
            <person name="Xu J."/>
            <person name="Martin F.M."/>
        </authorList>
    </citation>
    <scope>NUCLEOTIDE SEQUENCE</scope>
    <source>
        <strain evidence="1">ATCC 28755</strain>
    </source>
</reference>